<dbReference type="InterPro" id="IPR023977">
    <property type="entry name" value="MbnP-like"/>
</dbReference>
<dbReference type="EMBL" id="AEVT01000023">
    <property type="protein sequence ID" value="EGA71315.1"/>
    <property type="molecule type" value="Genomic_DNA"/>
</dbReference>
<dbReference type="OrthoDB" id="64245at2"/>
<comment type="caution">
    <text evidence="2">The sequence shown here is derived from an EMBL/GenBank/DDBJ whole genome shotgun (WGS) entry which is preliminary data.</text>
</comment>
<dbReference type="GeneID" id="95568340"/>
<organism evidence="2 3">
    <name type="scientific">Vibrio sinaloensis DSM 21326</name>
    <dbReference type="NCBI Taxonomy" id="945550"/>
    <lineage>
        <taxon>Bacteria</taxon>
        <taxon>Pseudomonadati</taxon>
        <taxon>Pseudomonadota</taxon>
        <taxon>Gammaproteobacteria</taxon>
        <taxon>Vibrionales</taxon>
        <taxon>Vibrionaceae</taxon>
        <taxon>Vibrio</taxon>
        <taxon>Vibrio oreintalis group</taxon>
    </lineage>
</organism>
<gene>
    <name evidence="2" type="ORF">VISI1226_13366</name>
</gene>
<evidence type="ECO:0000313" key="2">
    <source>
        <dbReference type="EMBL" id="EGA71315.1"/>
    </source>
</evidence>
<dbReference type="RefSeq" id="WP_008074789.1">
    <property type="nucleotide sequence ID" value="NZ_AEVT01000023.1"/>
</dbReference>
<proteinExistence type="predicted"/>
<feature type="domain" description="Copper-binding protein MbnP-like" evidence="1">
    <location>
        <begin position="40"/>
        <end position="260"/>
    </location>
</feature>
<protein>
    <recommendedName>
        <fullName evidence="1">Copper-binding protein MbnP-like domain-containing protein</fullName>
    </recommendedName>
</protein>
<sequence length="298" mass="32225">MFNQSNSSQMIAASLFVGFIAGCGGGSGSDSPSAEQRSLQPVTLTFNARVGEHPVECRQMDNALAGTTNVNPEFKDARLYLSDIQLINDNGDKTAVQLEQDGKWQYQNVALLDFETGADSCANGNESINTQIKGYVPQGDYSGVRFTIGVPTELNHFGIDGDDAVSPLDVMGMNWSWQNGHKHLRLDVSGWNIHLGTTGCEVLDAENEIINCATSRPNRPTYQFDSYNVKDHTIVFDYQKLVSNSDISANTANTPPGCMSSSSDPDCQGIFDNLGLDLVTGQCVADDCSSAQTWVSVE</sequence>
<dbReference type="Proteomes" id="UP000006228">
    <property type="component" value="Unassembled WGS sequence"/>
</dbReference>
<dbReference type="InterPro" id="IPR046863">
    <property type="entry name" value="MbnP-like_dom"/>
</dbReference>
<reference evidence="2 3" key="1">
    <citation type="journal article" date="2012" name="Int. J. Syst. Evol. Microbiol.">
        <title>Vibrio caribbeanicus sp. nov., isolated from the marine sponge Scleritoderma cyanea.</title>
        <authorList>
            <person name="Hoffmann M."/>
            <person name="Monday S.R."/>
            <person name="Allard M.W."/>
            <person name="Strain E.A."/>
            <person name="Whittaker P."/>
            <person name="Naum M."/>
            <person name="McCarthy P.J."/>
            <person name="Lopez J.V."/>
            <person name="Fischer M."/>
            <person name="Brown E.W."/>
        </authorList>
    </citation>
    <scope>NUCLEOTIDE SEQUENCE [LARGE SCALE GENOMIC DNA]</scope>
    <source>
        <strain evidence="3">DSMZ 21326</strain>
    </source>
</reference>
<name>E8M3X2_PHOS4</name>
<evidence type="ECO:0000313" key="3">
    <source>
        <dbReference type="Proteomes" id="UP000006228"/>
    </source>
</evidence>
<dbReference type="Pfam" id="PF20243">
    <property type="entry name" value="MbnP"/>
    <property type="match status" value="1"/>
</dbReference>
<accession>E8M3X2</accession>
<dbReference type="NCBIfam" id="TIGR04052">
    <property type="entry name" value="MbnP_like_WxW"/>
    <property type="match status" value="1"/>
</dbReference>
<evidence type="ECO:0000259" key="1">
    <source>
        <dbReference type="Pfam" id="PF20243"/>
    </source>
</evidence>
<dbReference type="AlphaFoldDB" id="E8M3X2"/>
<dbReference type="eggNOG" id="ENOG5030DUI">
    <property type="taxonomic scope" value="Bacteria"/>
</dbReference>